<name>A0A1I6IWW6_9FIRM</name>
<proteinExistence type="predicted"/>
<dbReference type="STRING" id="37658.SAMN05661086_01203"/>
<evidence type="ECO:0000313" key="2">
    <source>
        <dbReference type="EMBL" id="SFR71234.1"/>
    </source>
</evidence>
<dbReference type="InterPro" id="IPR011010">
    <property type="entry name" value="DNA_brk_join_enz"/>
</dbReference>
<dbReference type="OrthoDB" id="111144at2"/>
<keyword evidence="1" id="KW-0233">DNA recombination</keyword>
<sequence length="140" mass="16363">MEEAEIKIYTKEQLNSFEKQFSSTNLLTAFKLGRPLGARVGKAFCLLWSDIDWKKKTIKVTKQLVLEDKMWTLRNTKTVASIYDLNLQEDIYNYLKELKATLDRQKAELGLAYRKTRVAIDRGRNKAKEIVEDLDFINVK</sequence>
<gene>
    <name evidence="2" type="ORF">SAMN05661086_01203</name>
</gene>
<evidence type="ECO:0000256" key="1">
    <source>
        <dbReference type="ARBA" id="ARBA00023172"/>
    </source>
</evidence>
<organism evidence="2 3">
    <name type="scientific">Anaeromicropila populeti</name>
    <dbReference type="NCBI Taxonomy" id="37658"/>
    <lineage>
        <taxon>Bacteria</taxon>
        <taxon>Bacillati</taxon>
        <taxon>Bacillota</taxon>
        <taxon>Clostridia</taxon>
        <taxon>Lachnospirales</taxon>
        <taxon>Lachnospiraceae</taxon>
        <taxon>Anaeromicropila</taxon>
    </lineage>
</organism>
<dbReference type="Gene3D" id="1.10.443.10">
    <property type="entry name" value="Intergrase catalytic core"/>
    <property type="match status" value="1"/>
</dbReference>
<accession>A0A1I6IWW6</accession>
<reference evidence="2 3" key="1">
    <citation type="submission" date="2016-10" db="EMBL/GenBank/DDBJ databases">
        <authorList>
            <person name="de Groot N.N."/>
        </authorList>
    </citation>
    <scope>NUCLEOTIDE SEQUENCE [LARGE SCALE GENOMIC DNA]</scope>
    <source>
        <strain evidence="2 3">743A</strain>
    </source>
</reference>
<dbReference type="RefSeq" id="WP_092559798.1">
    <property type="nucleotide sequence ID" value="NZ_FOYZ01000004.1"/>
</dbReference>
<dbReference type="GO" id="GO:0003677">
    <property type="term" value="F:DNA binding"/>
    <property type="evidence" value="ECO:0007669"/>
    <property type="project" value="InterPro"/>
</dbReference>
<dbReference type="AlphaFoldDB" id="A0A1I6IWW6"/>
<dbReference type="GO" id="GO:0015074">
    <property type="term" value="P:DNA integration"/>
    <property type="evidence" value="ECO:0007669"/>
    <property type="project" value="InterPro"/>
</dbReference>
<protein>
    <recommendedName>
        <fullName evidence="4">Tyr recombinase domain-containing protein</fullName>
    </recommendedName>
</protein>
<evidence type="ECO:0008006" key="4">
    <source>
        <dbReference type="Google" id="ProtNLM"/>
    </source>
</evidence>
<dbReference type="InterPro" id="IPR013762">
    <property type="entry name" value="Integrase-like_cat_sf"/>
</dbReference>
<keyword evidence="3" id="KW-1185">Reference proteome</keyword>
<dbReference type="EMBL" id="FOYZ01000004">
    <property type="protein sequence ID" value="SFR71234.1"/>
    <property type="molecule type" value="Genomic_DNA"/>
</dbReference>
<evidence type="ECO:0000313" key="3">
    <source>
        <dbReference type="Proteomes" id="UP000199659"/>
    </source>
</evidence>
<dbReference type="SUPFAM" id="SSF56349">
    <property type="entry name" value="DNA breaking-rejoining enzymes"/>
    <property type="match status" value="1"/>
</dbReference>
<dbReference type="GO" id="GO:0006310">
    <property type="term" value="P:DNA recombination"/>
    <property type="evidence" value="ECO:0007669"/>
    <property type="project" value="UniProtKB-KW"/>
</dbReference>
<dbReference type="Proteomes" id="UP000199659">
    <property type="component" value="Unassembled WGS sequence"/>
</dbReference>